<dbReference type="AlphaFoldDB" id="A0AAW1P450"/>
<comment type="caution">
    <text evidence="6">The sequence shown here is derived from an EMBL/GenBank/DDBJ whole genome shotgun (WGS) entry which is preliminary data.</text>
</comment>
<feature type="domain" description="MYND-type" evidence="5">
    <location>
        <begin position="269"/>
        <end position="306"/>
    </location>
</feature>
<keyword evidence="7" id="KW-1185">Reference proteome</keyword>
<name>A0AAW1P450_9CHLO</name>
<accession>A0AAW1P450</accession>
<evidence type="ECO:0000259" key="5">
    <source>
        <dbReference type="PROSITE" id="PS50865"/>
    </source>
</evidence>
<proteinExistence type="predicted"/>
<keyword evidence="2 4" id="KW-0863">Zinc-finger</keyword>
<evidence type="ECO:0000256" key="3">
    <source>
        <dbReference type="ARBA" id="ARBA00022833"/>
    </source>
</evidence>
<dbReference type="InterPro" id="IPR024119">
    <property type="entry name" value="TF_DEAF-1"/>
</dbReference>
<keyword evidence="3" id="KW-0862">Zinc</keyword>
<protein>
    <recommendedName>
        <fullName evidence="5">MYND-type domain-containing protein</fullName>
    </recommendedName>
</protein>
<reference evidence="6 7" key="1">
    <citation type="journal article" date="2024" name="Nat. Commun.">
        <title>Phylogenomics reveals the evolutionary origins of lichenization in chlorophyte algae.</title>
        <authorList>
            <person name="Puginier C."/>
            <person name="Libourel C."/>
            <person name="Otte J."/>
            <person name="Skaloud P."/>
            <person name="Haon M."/>
            <person name="Grisel S."/>
            <person name="Petersen M."/>
            <person name="Berrin J.G."/>
            <person name="Delaux P.M."/>
            <person name="Dal Grande F."/>
            <person name="Keller J."/>
        </authorList>
    </citation>
    <scope>NUCLEOTIDE SEQUENCE [LARGE SCALE GENOMIC DNA]</scope>
    <source>
        <strain evidence="6 7">SAG 2036</strain>
    </source>
</reference>
<keyword evidence="1" id="KW-0479">Metal-binding</keyword>
<evidence type="ECO:0000256" key="1">
    <source>
        <dbReference type="ARBA" id="ARBA00022723"/>
    </source>
</evidence>
<dbReference type="EMBL" id="JALJOQ010000053">
    <property type="protein sequence ID" value="KAK9804062.1"/>
    <property type="molecule type" value="Genomic_DNA"/>
</dbReference>
<dbReference type="SUPFAM" id="SSF144232">
    <property type="entry name" value="HIT/MYND zinc finger-like"/>
    <property type="match status" value="1"/>
</dbReference>
<dbReference type="SUPFAM" id="SSF48403">
    <property type="entry name" value="Ankyrin repeat"/>
    <property type="match status" value="1"/>
</dbReference>
<dbReference type="PANTHER" id="PTHR10237">
    <property type="entry name" value="DEFORMED EPIDERMAL AUTOREGULATORY FACTOR 1 HOMOLOG SUPPRESSIN"/>
    <property type="match status" value="1"/>
</dbReference>
<dbReference type="InterPro" id="IPR036770">
    <property type="entry name" value="Ankyrin_rpt-contain_sf"/>
</dbReference>
<evidence type="ECO:0000313" key="7">
    <source>
        <dbReference type="Proteomes" id="UP001465755"/>
    </source>
</evidence>
<dbReference type="Pfam" id="PF01753">
    <property type="entry name" value="zf-MYND"/>
    <property type="match status" value="1"/>
</dbReference>
<evidence type="ECO:0000256" key="4">
    <source>
        <dbReference type="PROSITE-ProRule" id="PRU00134"/>
    </source>
</evidence>
<dbReference type="GO" id="GO:0000981">
    <property type="term" value="F:DNA-binding transcription factor activity, RNA polymerase II-specific"/>
    <property type="evidence" value="ECO:0007669"/>
    <property type="project" value="TreeGrafter"/>
</dbReference>
<gene>
    <name evidence="6" type="ORF">WJX73_000599</name>
</gene>
<dbReference type="Proteomes" id="UP001465755">
    <property type="component" value="Unassembled WGS sequence"/>
</dbReference>
<dbReference type="PROSITE" id="PS50865">
    <property type="entry name" value="ZF_MYND_2"/>
    <property type="match status" value="1"/>
</dbReference>
<dbReference type="GO" id="GO:0005634">
    <property type="term" value="C:nucleus"/>
    <property type="evidence" value="ECO:0007669"/>
    <property type="project" value="TreeGrafter"/>
</dbReference>
<dbReference type="GO" id="GO:0008270">
    <property type="term" value="F:zinc ion binding"/>
    <property type="evidence" value="ECO:0007669"/>
    <property type="project" value="UniProtKB-KW"/>
</dbReference>
<evidence type="ECO:0000256" key="2">
    <source>
        <dbReference type="ARBA" id="ARBA00022771"/>
    </source>
</evidence>
<dbReference type="Gene3D" id="1.25.40.20">
    <property type="entry name" value="Ankyrin repeat-containing domain"/>
    <property type="match status" value="1"/>
</dbReference>
<organism evidence="6 7">
    <name type="scientific">Symbiochloris irregularis</name>
    <dbReference type="NCBI Taxonomy" id="706552"/>
    <lineage>
        <taxon>Eukaryota</taxon>
        <taxon>Viridiplantae</taxon>
        <taxon>Chlorophyta</taxon>
        <taxon>core chlorophytes</taxon>
        <taxon>Trebouxiophyceae</taxon>
        <taxon>Trebouxiales</taxon>
        <taxon>Trebouxiaceae</taxon>
        <taxon>Symbiochloris</taxon>
    </lineage>
</organism>
<sequence length="312" mass="34474">MSGGSDQRQERARQLVLASADGNVPRIKQLLRRHPQAAQWEWKPLRATPLVAAILRGKTYAVKTLADAGASADTLWSVSEVEDPSKLHLILPTHIDESRFPMLQSLPPLSVGDLCNLSFNPSFFALPAFIQAVCRGNYLTLWASLDTILQELRRVAQETPGVASWSAILGCKMPLHRHPWGRPTKEADYQIPCPCEDRPIDTNYICSPLEAALGYCDVKVVWTLLQLGASATDLAPHSKGAWEDMQADIKGLTEEAGATPRQGRKDRACAQCGQVRHCKRCTACKLVFYCSKECQKAAWPKHKAECSSKVSQ</sequence>
<dbReference type="PANTHER" id="PTHR10237:SF14">
    <property type="entry name" value="MYND-TYPE DOMAIN-CONTAINING PROTEIN"/>
    <property type="match status" value="1"/>
</dbReference>
<evidence type="ECO:0000313" key="6">
    <source>
        <dbReference type="EMBL" id="KAK9804062.1"/>
    </source>
</evidence>
<dbReference type="PROSITE" id="PS01360">
    <property type="entry name" value="ZF_MYND_1"/>
    <property type="match status" value="1"/>
</dbReference>
<dbReference type="Gene3D" id="6.10.140.2220">
    <property type="match status" value="1"/>
</dbReference>
<dbReference type="InterPro" id="IPR002893">
    <property type="entry name" value="Znf_MYND"/>
</dbReference>